<evidence type="ECO:0000313" key="3">
    <source>
        <dbReference type="Proteomes" id="UP000184268"/>
    </source>
</evidence>
<organism evidence="2 3">
    <name type="scientific">Ferrimonas marina</name>
    <dbReference type="NCBI Taxonomy" id="299255"/>
    <lineage>
        <taxon>Bacteria</taxon>
        <taxon>Pseudomonadati</taxon>
        <taxon>Pseudomonadota</taxon>
        <taxon>Gammaproteobacteria</taxon>
        <taxon>Alteromonadales</taxon>
        <taxon>Ferrimonadaceae</taxon>
        <taxon>Ferrimonas</taxon>
    </lineage>
</organism>
<evidence type="ECO:0000313" key="2">
    <source>
        <dbReference type="EMBL" id="SHH73509.1"/>
    </source>
</evidence>
<proteinExistence type="predicted"/>
<dbReference type="EMBL" id="FQXG01000004">
    <property type="protein sequence ID" value="SHH73509.1"/>
    <property type="molecule type" value="Genomic_DNA"/>
</dbReference>
<dbReference type="Pfam" id="PF14316">
    <property type="entry name" value="DUF4381"/>
    <property type="match status" value="1"/>
</dbReference>
<feature type="transmembrane region" description="Helical" evidence="1">
    <location>
        <begin position="32"/>
        <end position="53"/>
    </location>
</feature>
<dbReference type="STRING" id="299255.SAMN02745129_2733"/>
<accession>A0A1M5VE33</accession>
<sequence length="167" mass="19307">MSQSLPQLSSHLLKELQEVPLPEAVPWWPQTLGWQVLMLAALLWGVVWLSRWGRRWWRARYRREGLATLQRLKGCALAQQITELQQLMSLMVRYAYPEATPPARHGLGWLSFLDETGQSEFSKGPGLAWQRALFQPRQAWQIDAEQMLAVLAQAELWIRCHPGCRHG</sequence>
<keyword evidence="1" id="KW-1133">Transmembrane helix</keyword>
<gene>
    <name evidence="2" type="ORF">SAMN02745129_2733</name>
</gene>
<name>A0A1M5VE33_9GAMM</name>
<reference evidence="2 3" key="1">
    <citation type="submission" date="2016-11" db="EMBL/GenBank/DDBJ databases">
        <authorList>
            <person name="Jaros S."/>
            <person name="Januszkiewicz K."/>
            <person name="Wedrychowicz H."/>
        </authorList>
    </citation>
    <scope>NUCLEOTIDE SEQUENCE [LARGE SCALE GENOMIC DNA]</scope>
    <source>
        <strain evidence="2 3">DSM 16917</strain>
    </source>
</reference>
<dbReference type="OrthoDB" id="6398942at2"/>
<keyword evidence="3" id="KW-1185">Reference proteome</keyword>
<evidence type="ECO:0000256" key="1">
    <source>
        <dbReference type="SAM" id="Phobius"/>
    </source>
</evidence>
<keyword evidence="1" id="KW-0472">Membrane</keyword>
<evidence type="ECO:0008006" key="4">
    <source>
        <dbReference type="Google" id="ProtNLM"/>
    </source>
</evidence>
<dbReference type="AlphaFoldDB" id="A0A1M5VE33"/>
<protein>
    <recommendedName>
        <fullName evidence="4">DUF4381 domain-containing protein</fullName>
    </recommendedName>
</protein>
<dbReference type="Proteomes" id="UP000184268">
    <property type="component" value="Unassembled WGS sequence"/>
</dbReference>
<dbReference type="RefSeq" id="WP_067656508.1">
    <property type="nucleotide sequence ID" value="NZ_FQXG01000004.1"/>
</dbReference>
<keyword evidence="1" id="KW-0812">Transmembrane</keyword>
<dbReference type="InterPro" id="IPR025489">
    <property type="entry name" value="DUF4381"/>
</dbReference>